<dbReference type="InterPro" id="IPR016156">
    <property type="entry name" value="FAD/NAD-linked_Rdtase_dimer_sf"/>
</dbReference>
<dbReference type="InterPro" id="IPR023753">
    <property type="entry name" value="FAD/NAD-binding_dom"/>
</dbReference>
<accession>A0A8J8SDE7</accession>
<dbReference type="Pfam" id="PF18267">
    <property type="entry name" value="Rubredoxin_C"/>
    <property type="match status" value="1"/>
</dbReference>
<dbReference type="PRINTS" id="PR00411">
    <property type="entry name" value="PNDRDTASEI"/>
</dbReference>
<dbReference type="InterPro" id="IPR048574">
    <property type="entry name" value="RUBY_RBDX"/>
</dbReference>
<dbReference type="EMBL" id="CP058561">
    <property type="protein sequence ID" value="QUH30401.1"/>
    <property type="molecule type" value="Genomic_DNA"/>
</dbReference>
<organism evidence="6 7">
    <name type="scientific">Vallitalea guaymasensis</name>
    <dbReference type="NCBI Taxonomy" id="1185412"/>
    <lineage>
        <taxon>Bacteria</taxon>
        <taxon>Bacillati</taxon>
        <taxon>Bacillota</taxon>
        <taxon>Clostridia</taxon>
        <taxon>Lachnospirales</taxon>
        <taxon>Vallitaleaceae</taxon>
        <taxon>Vallitalea</taxon>
    </lineage>
</organism>
<dbReference type="PRINTS" id="PR00368">
    <property type="entry name" value="FADPNR"/>
</dbReference>
<keyword evidence="7" id="KW-1185">Reference proteome</keyword>
<proteinExistence type="predicted"/>
<comment type="cofactor">
    <cofactor evidence="2">
        <name>FAD</name>
        <dbReference type="ChEBI" id="CHEBI:57692"/>
    </cofactor>
</comment>
<dbReference type="PANTHER" id="PTHR43429">
    <property type="entry name" value="PYRIDINE NUCLEOTIDE-DISULFIDE OXIDOREDUCTASE DOMAIN-CONTAINING"/>
    <property type="match status" value="1"/>
</dbReference>
<evidence type="ECO:0000256" key="2">
    <source>
        <dbReference type="ARBA" id="ARBA00001974"/>
    </source>
</evidence>
<dbReference type="SUPFAM" id="SSF51905">
    <property type="entry name" value="FAD/NAD(P)-binding domain"/>
    <property type="match status" value="2"/>
</dbReference>
<dbReference type="InterPro" id="IPR036188">
    <property type="entry name" value="FAD/NAD-bd_sf"/>
</dbReference>
<dbReference type="InterPro" id="IPR050260">
    <property type="entry name" value="FAD-bd_OxRdtase"/>
</dbReference>
<keyword evidence="4" id="KW-0274">FAD</keyword>
<evidence type="ECO:0000313" key="6">
    <source>
        <dbReference type="EMBL" id="QUH30401.1"/>
    </source>
</evidence>
<feature type="domain" description="Rubredoxin-like" evidence="5">
    <location>
        <begin position="1"/>
        <end position="35"/>
    </location>
</feature>
<evidence type="ECO:0000313" key="7">
    <source>
        <dbReference type="Proteomes" id="UP000677305"/>
    </source>
</evidence>
<dbReference type="CDD" id="cd00729">
    <property type="entry name" value="rubredoxin_SM"/>
    <property type="match status" value="1"/>
</dbReference>
<gene>
    <name evidence="6" type="ORF">HYG85_16400</name>
</gene>
<evidence type="ECO:0000256" key="4">
    <source>
        <dbReference type="ARBA" id="ARBA00022827"/>
    </source>
</evidence>
<dbReference type="AlphaFoldDB" id="A0A8J8SDE7"/>
<dbReference type="Gene3D" id="3.50.50.60">
    <property type="entry name" value="FAD/NAD(P)-binding domain"/>
    <property type="match status" value="2"/>
</dbReference>
<evidence type="ECO:0000259" key="5">
    <source>
        <dbReference type="PROSITE" id="PS50903"/>
    </source>
</evidence>
<dbReference type="PROSITE" id="PS50903">
    <property type="entry name" value="RUBREDOXIN_LIKE"/>
    <property type="match status" value="1"/>
</dbReference>
<dbReference type="Gene3D" id="2.20.28.10">
    <property type="match status" value="1"/>
</dbReference>
<dbReference type="KEGG" id="vgu:HYG85_16400"/>
<dbReference type="Proteomes" id="UP000677305">
    <property type="component" value="Chromosome"/>
</dbReference>
<dbReference type="InterPro" id="IPR041575">
    <property type="entry name" value="Rubredoxin_C"/>
</dbReference>
<dbReference type="GO" id="GO:0016491">
    <property type="term" value="F:oxidoreductase activity"/>
    <property type="evidence" value="ECO:0007669"/>
    <property type="project" value="InterPro"/>
</dbReference>
<dbReference type="InterPro" id="IPR024934">
    <property type="entry name" value="Rubredoxin-like_dom"/>
</dbReference>
<sequence length="440" mass="48748">MKLWRCIICGEIFEGDEPPEICPVCGAPSEEFELYTEEEPVFTSDKKEKVVVVGNNAAGISAVEAIRKRNTNAEIIVIDKDPNYAYYRPSLSDYISDSHDEEYFYLHKKEWYSENNINLMLGTAVTKIDSSNNQVILDNEEIVTYEKLILANGSHNFIPQLQGIDKKGVFSIKTLSDADEVKAYAKNCNKAAIIGGGLLGLEAAWELKKLELDVTVIEVADRLLPKQLDEESSRILENGIKKTGINIHKSVTADAVLGEDEVTGVKLSNDMIIEADMVIVSVGVRANTELAQEAGINVNRGIIVDEYMRTNIENVYGAGDVTEFDGINYYIWQQAIEQGEVAGANAVGDTLTYKNIIPNNIFNAMNMDIFSTGDLGNKKDLSYNSINQQDKDKAIYKKLYFTGNKFTGGILMGDISKSSDLIKGVEEKSSLSQMVKEIIL</sequence>
<keyword evidence="3" id="KW-0285">Flavoprotein</keyword>
<comment type="cofactor">
    <cofactor evidence="1">
        <name>Fe(3+)</name>
        <dbReference type="ChEBI" id="CHEBI:29034"/>
    </cofactor>
</comment>
<dbReference type="GO" id="GO:0005506">
    <property type="term" value="F:iron ion binding"/>
    <property type="evidence" value="ECO:0007669"/>
    <property type="project" value="InterPro"/>
</dbReference>
<evidence type="ECO:0000256" key="3">
    <source>
        <dbReference type="ARBA" id="ARBA00022630"/>
    </source>
</evidence>
<dbReference type="Gene3D" id="3.30.390.30">
    <property type="match status" value="1"/>
</dbReference>
<evidence type="ECO:0000256" key="1">
    <source>
        <dbReference type="ARBA" id="ARBA00001965"/>
    </source>
</evidence>
<protein>
    <submittedName>
        <fullName evidence="6">FAD-dependent oxidoreductase</fullName>
    </submittedName>
</protein>
<dbReference type="Pfam" id="PF07992">
    <property type="entry name" value="Pyr_redox_2"/>
    <property type="match status" value="1"/>
</dbReference>
<dbReference type="PANTHER" id="PTHR43429:SF3">
    <property type="entry name" value="NITRITE REDUCTASE [NAD(P)H]"/>
    <property type="match status" value="1"/>
</dbReference>
<name>A0A8J8SDE7_9FIRM</name>
<reference evidence="6 7" key="1">
    <citation type="submission" date="2020-07" db="EMBL/GenBank/DDBJ databases">
        <title>Vallitalea guaymasensis genome.</title>
        <authorList>
            <person name="Postec A."/>
        </authorList>
    </citation>
    <scope>NUCLEOTIDE SEQUENCE [LARGE SCALE GENOMIC DNA]</scope>
    <source>
        <strain evidence="6 7">Ra1766G1</strain>
    </source>
</reference>
<dbReference type="Pfam" id="PF21349">
    <property type="entry name" value="RUBY_RBDX"/>
    <property type="match status" value="1"/>
</dbReference>
<dbReference type="RefSeq" id="WP_212690567.1">
    <property type="nucleotide sequence ID" value="NZ_CP058561.1"/>
</dbReference>
<dbReference type="SUPFAM" id="SSF57802">
    <property type="entry name" value="Rubredoxin-like"/>
    <property type="match status" value="1"/>
</dbReference>